<evidence type="ECO:0000256" key="1">
    <source>
        <dbReference type="SAM" id="Phobius"/>
    </source>
</evidence>
<evidence type="ECO:0000313" key="3">
    <source>
        <dbReference type="Proteomes" id="UP000663525"/>
    </source>
</evidence>
<name>A0A897N084_9EURY</name>
<dbReference type="InterPro" id="IPR055757">
    <property type="entry name" value="DUF7333"/>
</dbReference>
<dbReference type="EMBL" id="CP064787">
    <property type="protein sequence ID" value="QSG06097.1"/>
    <property type="molecule type" value="Genomic_DNA"/>
</dbReference>
<dbReference type="Proteomes" id="UP000663525">
    <property type="component" value="Chromosome"/>
</dbReference>
<feature type="transmembrane region" description="Helical" evidence="1">
    <location>
        <begin position="34"/>
        <end position="54"/>
    </location>
</feature>
<gene>
    <name evidence="2" type="ORF">HSR121_1762</name>
</gene>
<reference evidence="2" key="1">
    <citation type="submission" date="2020-11" db="EMBL/GenBank/DDBJ databases">
        <title>Carbohydrate-dependent, anaerobic sulfur respiration: A novel catabolism in halophilic archaea.</title>
        <authorList>
            <person name="Sorokin D.Y."/>
            <person name="Messina E."/>
            <person name="Smedile F."/>
            <person name="La Cono V."/>
            <person name="Hallsworth J.E."/>
            <person name="Yakimov M.M."/>
        </authorList>
    </citation>
    <scope>NUCLEOTIDE SEQUENCE</scope>
    <source>
        <strain evidence="2">HSR12-1</strain>
    </source>
</reference>
<organism evidence="2 3">
    <name type="scientific">Halapricum desulfuricans</name>
    <dbReference type="NCBI Taxonomy" id="2841257"/>
    <lineage>
        <taxon>Archaea</taxon>
        <taxon>Methanobacteriati</taxon>
        <taxon>Methanobacteriota</taxon>
        <taxon>Stenosarchaea group</taxon>
        <taxon>Halobacteria</taxon>
        <taxon>Halobacteriales</taxon>
        <taxon>Haloarculaceae</taxon>
        <taxon>Halapricum</taxon>
    </lineage>
</organism>
<keyword evidence="1" id="KW-1133">Transmembrane helix</keyword>
<evidence type="ECO:0000313" key="2">
    <source>
        <dbReference type="EMBL" id="QSG06097.1"/>
    </source>
</evidence>
<keyword evidence="1" id="KW-0812">Transmembrane</keyword>
<sequence length="64" mass="6614">MMDFDALTTAVAFVALIAVGVGGASMSPMTLETTLMMVLPSAVVFGAIVLVLGVKHGEYRARNA</sequence>
<proteinExistence type="predicted"/>
<dbReference type="Pfam" id="PF24020">
    <property type="entry name" value="DUF7333"/>
    <property type="match status" value="1"/>
</dbReference>
<protein>
    <submittedName>
        <fullName evidence="2">Putative membrane protein</fullName>
    </submittedName>
</protein>
<keyword evidence="1" id="KW-0472">Membrane</keyword>
<accession>A0A897N084</accession>
<dbReference type="AlphaFoldDB" id="A0A897N084"/>